<feature type="compositionally biased region" description="Low complexity" evidence="5">
    <location>
        <begin position="1496"/>
        <end position="1520"/>
    </location>
</feature>
<dbReference type="InterPro" id="IPR029000">
    <property type="entry name" value="Cyclophilin-like_dom_sf"/>
</dbReference>
<evidence type="ECO:0000256" key="2">
    <source>
        <dbReference type="ARBA" id="ARBA00013194"/>
    </source>
</evidence>
<feature type="compositionally biased region" description="Polar residues" evidence="5">
    <location>
        <begin position="611"/>
        <end position="623"/>
    </location>
</feature>
<feature type="compositionally biased region" description="Polar residues" evidence="5">
    <location>
        <begin position="1130"/>
        <end position="1141"/>
    </location>
</feature>
<feature type="compositionally biased region" description="Basic residues" evidence="5">
    <location>
        <begin position="375"/>
        <end position="391"/>
    </location>
</feature>
<feature type="region of interest" description="Disordered" evidence="5">
    <location>
        <begin position="710"/>
        <end position="1155"/>
    </location>
</feature>
<feature type="compositionally biased region" description="Basic and acidic residues" evidence="5">
    <location>
        <begin position="896"/>
        <end position="921"/>
    </location>
</feature>
<feature type="compositionally biased region" description="Polar residues" evidence="5">
    <location>
        <begin position="506"/>
        <end position="516"/>
    </location>
</feature>
<dbReference type="EC" id="5.2.1.8" evidence="2"/>
<feature type="region of interest" description="Disordered" evidence="5">
    <location>
        <begin position="353"/>
        <end position="636"/>
    </location>
</feature>
<evidence type="ECO:0000256" key="4">
    <source>
        <dbReference type="ARBA" id="ARBA00023235"/>
    </source>
</evidence>
<evidence type="ECO:0000313" key="8">
    <source>
        <dbReference type="Proteomes" id="UP000694556"/>
    </source>
</evidence>
<feature type="compositionally biased region" description="Polar residues" evidence="5">
    <location>
        <begin position="1257"/>
        <end position="1269"/>
    </location>
</feature>
<comment type="catalytic activity">
    <reaction evidence="1">
        <text>[protein]-peptidylproline (omega=180) = [protein]-peptidylproline (omega=0)</text>
        <dbReference type="Rhea" id="RHEA:16237"/>
        <dbReference type="Rhea" id="RHEA-COMP:10747"/>
        <dbReference type="Rhea" id="RHEA-COMP:10748"/>
        <dbReference type="ChEBI" id="CHEBI:83833"/>
        <dbReference type="ChEBI" id="CHEBI:83834"/>
        <dbReference type="EC" id="5.2.1.8"/>
    </reaction>
</comment>
<dbReference type="Proteomes" id="UP000694556">
    <property type="component" value="Chromosome 2"/>
</dbReference>
<feature type="compositionally biased region" description="Basic and acidic residues" evidence="5">
    <location>
        <begin position="939"/>
        <end position="966"/>
    </location>
</feature>
<feature type="compositionally biased region" description="Low complexity" evidence="5">
    <location>
        <begin position="581"/>
        <end position="593"/>
    </location>
</feature>
<feature type="domain" description="PPIase cyclophilin-type" evidence="6">
    <location>
        <begin position="57"/>
        <end position="222"/>
    </location>
</feature>
<reference evidence="7" key="3">
    <citation type="submission" date="2025-09" db="UniProtKB">
        <authorList>
            <consortium name="Ensembl"/>
        </authorList>
    </citation>
    <scope>IDENTIFICATION</scope>
</reference>
<reference evidence="7" key="1">
    <citation type="submission" date="2018-09" db="EMBL/GenBank/DDBJ databases">
        <title>Common duck and Muscovy duck high density SNP chip.</title>
        <authorList>
            <person name="Vignal A."/>
            <person name="Thebault N."/>
            <person name="Warren W.C."/>
        </authorList>
    </citation>
    <scope>NUCLEOTIDE SEQUENCE [LARGE SCALE GENOMIC DNA]</scope>
</reference>
<dbReference type="GO" id="GO:0016018">
    <property type="term" value="F:cyclosporin A binding"/>
    <property type="evidence" value="ECO:0007669"/>
    <property type="project" value="TreeGrafter"/>
</dbReference>
<feature type="compositionally biased region" description="Basic and acidic residues" evidence="5">
    <location>
        <begin position="1080"/>
        <end position="1124"/>
    </location>
</feature>
<feature type="region of interest" description="Disordered" evidence="5">
    <location>
        <begin position="1250"/>
        <end position="1296"/>
    </location>
</feature>
<feature type="region of interest" description="Disordered" evidence="5">
    <location>
        <begin position="1308"/>
        <end position="1520"/>
    </location>
</feature>
<protein>
    <recommendedName>
        <fullName evidence="2">peptidylprolyl isomerase</fullName>
        <ecNumber evidence="2">5.2.1.8</ecNumber>
    </recommendedName>
</protein>
<feature type="compositionally biased region" description="Basic and acidic residues" evidence="5">
    <location>
        <begin position="1479"/>
        <end position="1494"/>
    </location>
</feature>
<feature type="compositionally biased region" description="Low complexity" evidence="5">
    <location>
        <begin position="247"/>
        <end position="260"/>
    </location>
</feature>
<evidence type="ECO:0000256" key="5">
    <source>
        <dbReference type="SAM" id="MobiDB-lite"/>
    </source>
</evidence>
<feature type="compositionally biased region" description="Low complexity" evidence="5">
    <location>
        <begin position="750"/>
        <end position="781"/>
    </location>
</feature>
<feature type="region of interest" description="Disordered" evidence="5">
    <location>
        <begin position="234"/>
        <end position="334"/>
    </location>
</feature>
<feature type="compositionally biased region" description="Polar residues" evidence="5">
    <location>
        <begin position="457"/>
        <end position="468"/>
    </location>
</feature>
<dbReference type="FunFam" id="2.40.100.10:FF:000005">
    <property type="entry name" value="Peptidyl-prolyl cis-trans isomerase G"/>
    <property type="match status" value="1"/>
</dbReference>
<dbReference type="Ensembl" id="ENSCMMT00000005182.1">
    <property type="protein sequence ID" value="ENSCMMP00000004647.1"/>
    <property type="gene ID" value="ENSCMMG00000002910.1"/>
</dbReference>
<feature type="compositionally biased region" description="Polar residues" evidence="5">
    <location>
        <begin position="884"/>
        <end position="895"/>
    </location>
</feature>
<evidence type="ECO:0000259" key="6">
    <source>
        <dbReference type="PROSITE" id="PS50072"/>
    </source>
</evidence>
<organism evidence="7 8">
    <name type="scientific">Cairina moschata</name>
    <name type="common">Muscovy duck</name>
    <dbReference type="NCBI Taxonomy" id="8855"/>
    <lineage>
        <taxon>Eukaryota</taxon>
        <taxon>Metazoa</taxon>
        <taxon>Chordata</taxon>
        <taxon>Craniata</taxon>
        <taxon>Vertebrata</taxon>
        <taxon>Euteleostomi</taxon>
        <taxon>Archelosauria</taxon>
        <taxon>Archosauria</taxon>
        <taxon>Dinosauria</taxon>
        <taxon>Saurischia</taxon>
        <taxon>Theropoda</taxon>
        <taxon>Coelurosauria</taxon>
        <taxon>Aves</taxon>
        <taxon>Neognathae</taxon>
        <taxon>Galloanserae</taxon>
        <taxon>Anseriformes</taxon>
        <taxon>Anatidae</taxon>
        <taxon>Anatinae</taxon>
        <taxon>Cairina</taxon>
    </lineage>
</organism>
<dbReference type="GO" id="GO:0003755">
    <property type="term" value="F:peptidyl-prolyl cis-trans isomerase activity"/>
    <property type="evidence" value="ECO:0007669"/>
    <property type="project" value="UniProtKB-KW"/>
</dbReference>
<sequence>MELSHRSILSTTTTTKMLHMMESYTENSPSFLSKVPTNHKLGGEGAAMGVQDRPQCFFDIEINRDPVGRIMFQLFSDICPKTCKNFLCLCSGEKGIGKTTGKKLCYKGTTFHRVVKNFMIQGGDFSEGNGKGGESIYGGYFKDENFILKHDRAFLLSMANRGKHTNGSQFFITTKPAPHLDGVHVVFGLVISGFEVIEQIENLKTDTASRPYADVRVIDCGVLVTKSAKDALEKKKKVCSESEESESSSSASSSSESSSESEAENERSRRRKRKRRAKAKQSRKRRKEERKKEDSRCKRTSNQRCLSDKSDVTEKATDVSTKRDKPVVRPEEIPPVPENRFLLRRDVPVANAEPEPKLLDAAPVLTDQKPSVSKSGRKIKGRGTIRYHTPPRSRSCSESDDDESSETPPHWKEEMQRLRTYRPPSGEKWSKGDKLSDPCTSRWDERSASRRSRSWSHNGYSDLSTVRYSSHHKKHRKEKKKVKHKKKSKKQKHFKKHKQTKKKKTSASSDVESSHSFVRRKKSSCDRERKSRSSSSSSRHSSRRDWSKSDKEDQSSSTLSSRDTRSYYRSRSRSRSKSRSYSRSSRSRSASKSSRSRSRSRSSPSPRHQKTVSNSPRNTSTRLNENKPNKTADPVRAVILPADKVVIPPVVPESLPVIPLSDSPPPSRWKPGQKPWKPSYERIQEMKAKTTHLIPTQTNYNVVVIKEANTSSSLRKRQRSSDSDRSAYSKYRSDRSSDSWPRSRSRSSRSRSYSRSYTRSRSLSSSRTKSHSSGRSPSPSKYRSDRSGYSESTSYYSLSDDDRHRSKRKSASGDQNARSLKLRQETSSESTLPYKGTKDYDESSQGLKESDSLSSSDFSTDSEHSGKVKGAQEKEGHFQLEGDAQQQDKSNSSSVRGEEKSKCERDADRPKNKAIKEESSEQPRGGAKSKRKSYSGSKWDSESNSERGEARHSRADSRPSSGKEEGEATSGSDTELSVTKRIKKSNSSEGFLDSDCTWKMSKQLSSSESESSHSSSTNTRGKSKKAKHESKKTLKKSHSKKAKEKSKGKKEKKHKVQKRKETFHWQPPLEFGEEEDDDINEKPLIKDDKKEKQLTRDIKDKKQQAAEKDEIVKDKMGNGEKPCTDENFPGKSTTDASPDHSNLNKDSVDPNTSASILNSGIKVTACKNETKHAEEGNQNGLEDVVQTDDNMEICTPDRNSPGKVVVDTSPVILTAKPQALSASTNKDLQPPEPDAVKLGNSVIDFVNIKEEKETGKQENNSVPVSSTKDCSLKSEITENTQSNPVDNKWKPLQGVGNLQPATISTATEVKNVASAPEPKPAGLRIEIKAKNKVRPGSLFDEVRKTARLNRRPRNQESSSEEESPSRDDNSPSRSLSRSRSKSESKSRHRTRSLSYSHSRSRSRSSTYSYRSRSYTRSRSRGWYSRDRSRSRSSSYHSYKSRSRTYSRSRSRSSSYGHHSRSSRSYTYDSYYSRSRSRSKRSDSYRRSRSYDRRSRSYGSDSESDRSYSNNRSPSESSGYS</sequence>
<dbReference type="Gene3D" id="2.40.100.10">
    <property type="entry name" value="Cyclophilin-like"/>
    <property type="match status" value="1"/>
</dbReference>
<feature type="compositionally biased region" description="Basic residues" evidence="5">
    <location>
        <begin position="1021"/>
        <end position="1058"/>
    </location>
</feature>
<evidence type="ECO:0000313" key="7">
    <source>
        <dbReference type="Ensembl" id="ENSCMMP00000004647.1"/>
    </source>
</evidence>
<dbReference type="PROSITE" id="PS50072">
    <property type="entry name" value="CSA_PPIASE_2"/>
    <property type="match status" value="1"/>
</dbReference>
<evidence type="ECO:0000256" key="3">
    <source>
        <dbReference type="ARBA" id="ARBA00023110"/>
    </source>
</evidence>
<feature type="compositionally biased region" description="Basic and acidic residues" evidence="5">
    <location>
        <begin position="543"/>
        <end position="554"/>
    </location>
</feature>
<feature type="compositionally biased region" description="Basic residues" evidence="5">
    <location>
        <begin position="268"/>
        <end position="289"/>
    </location>
</feature>
<feature type="compositionally biased region" description="Low complexity" evidence="5">
    <location>
        <begin position="1005"/>
        <end position="1016"/>
    </location>
</feature>
<feature type="compositionally biased region" description="Low complexity" evidence="5">
    <location>
        <begin position="843"/>
        <end position="859"/>
    </location>
</feature>
<keyword evidence="4" id="KW-0413">Isomerase</keyword>
<dbReference type="GO" id="GO:0005739">
    <property type="term" value="C:mitochondrion"/>
    <property type="evidence" value="ECO:0007669"/>
    <property type="project" value="TreeGrafter"/>
</dbReference>
<dbReference type="PANTHER" id="PTHR11071">
    <property type="entry name" value="PEPTIDYL-PROLYL CIS-TRANS ISOMERASE"/>
    <property type="match status" value="1"/>
</dbReference>
<dbReference type="PRINTS" id="PR00153">
    <property type="entry name" value="CSAPPISMRASE"/>
</dbReference>
<dbReference type="InterPro" id="IPR020892">
    <property type="entry name" value="Cyclophilin-type_PPIase_CS"/>
</dbReference>
<feature type="compositionally biased region" description="Basic and acidic residues" evidence="5">
    <location>
        <begin position="719"/>
        <end position="737"/>
    </location>
</feature>
<keyword evidence="8" id="KW-1185">Reference proteome</keyword>
<feature type="region of interest" description="Disordered" evidence="5">
    <location>
        <begin position="1217"/>
        <end position="1237"/>
    </location>
</feature>
<feature type="compositionally biased region" description="Basic residues" evidence="5">
    <location>
        <begin position="469"/>
        <end position="505"/>
    </location>
</feature>
<dbReference type="Pfam" id="PF00160">
    <property type="entry name" value="Pro_isomerase"/>
    <property type="match status" value="1"/>
</dbReference>
<feature type="compositionally biased region" description="Basic and acidic residues" evidence="5">
    <location>
        <begin position="428"/>
        <end position="448"/>
    </location>
</feature>
<accession>A0A8C3BDF3</accession>
<proteinExistence type="predicted"/>
<feature type="compositionally biased region" description="Low complexity" evidence="5">
    <location>
        <begin position="1392"/>
        <end position="1412"/>
    </location>
</feature>
<reference evidence="7" key="2">
    <citation type="submission" date="2025-08" db="UniProtKB">
        <authorList>
            <consortium name="Ensembl"/>
        </authorList>
    </citation>
    <scope>IDENTIFICATION</scope>
</reference>
<keyword evidence="3" id="KW-0697">Rotamase</keyword>
<dbReference type="PANTHER" id="PTHR11071:SF257">
    <property type="entry name" value="NK-TUMOR RECOGNITION PROTEIN"/>
    <property type="match status" value="1"/>
</dbReference>
<dbReference type="PROSITE" id="PS00170">
    <property type="entry name" value="CSA_PPIASE_1"/>
    <property type="match status" value="1"/>
</dbReference>
<feature type="compositionally biased region" description="Basic residues" evidence="5">
    <location>
        <begin position="568"/>
        <end position="580"/>
    </location>
</feature>
<dbReference type="SUPFAM" id="SSF50891">
    <property type="entry name" value="Cyclophilin-like"/>
    <property type="match status" value="1"/>
</dbReference>
<evidence type="ECO:0000256" key="1">
    <source>
        <dbReference type="ARBA" id="ARBA00000971"/>
    </source>
</evidence>
<feature type="compositionally biased region" description="Basic residues" evidence="5">
    <location>
        <begin position="1438"/>
        <end position="1450"/>
    </location>
</feature>
<feature type="region of interest" description="Disordered" evidence="5">
    <location>
        <begin position="656"/>
        <end position="677"/>
    </location>
</feature>
<feature type="compositionally biased region" description="Basic and acidic residues" evidence="5">
    <location>
        <begin position="306"/>
        <end position="332"/>
    </location>
</feature>
<feature type="compositionally biased region" description="Low complexity" evidence="5">
    <location>
        <begin position="1451"/>
        <end position="1473"/>
    </location>
</feature>
<name>A0A8C3BDF3_CAIMO</name>
<dbReference type="InterPro" id="IPR002130">
    <property type="entry name" value="Cyclophilin-type_PPIase_dom"/>
</dbReference>
<dbReference type="GO" id="GO:0006457">
    <property type="term" value="P:protein folding"/>
    <property type="evidence" value="ECO:0007669"/>
    <property type="project" value="InterPro"/>
</dbReference>
<feature type="compositionally biased region" description="Basic and acidic residues" evidence="5">
    <location>
        <begin position="861"/>
        <end position="880"/>
    </location>
</feature>